<gene>
    <name evidence="1" type="ORF">JHT90_02150</name>
</gene>
<dbReference type="Pfam" id="PF04237">
    <property type="entry name" value="YjbR"/>
    <property type="match status" value="1"/>
</dbReference>
<dbReference type="PANTHER" id="PTHR35145">
    <property type="entry name" value="CYTOPLASMIC PROTEIN-RELATED"/>
    <property type="match status" value="1"/>
</dbReference>
<dbReference type="InterPro" id="IPR007351">
    <property type="entry name" value="YjbR"/>
</dbReference>
<name>A0A974NGH8_9GAMM</name>
<dbReference type="RefSeq" id="WP_201093547.1">
    <property type="nucleotide sequence ID" value="NZ_CP067393.1"/>
</dbReference>
<accession>A0A974NGH8</accession>
<proteinExistence type="predicted"/>
<dbReference type="SUPFAM" id="SSF142906">
    <property type="entry name" value="YjbR-like"/>
    <property type="match status" value="1"/>
</dbReference>
<keyword evidence="2" id="KW-1185">Reference proteome</keyword>
<dbReference type="InterPro" id="IPR038056">
    <property type="entry name" value="YjbR-like_sf"/>
</dbReference>
<keyword evidence="1" id="KW-0238">DNA-binding</keyword>
<dbReference type="PANTHER" id="PTHR35145:SF1">
    <property type="entry name" value="CYTOPLASMIC PROTEIN"/>
    <property type="match status" value="1"/>
</dbReference>
<dbReference type="InterPro" id="IPR058532">
    <property type="entry name" value="YjbR/MT2646/Rv2570-like"/>
</dbReference>
<dbReference type="GO" id="GO:0003677">
    <property type="term" value="F:DNA binding"/>
    <property type="evidence" value="ECO:0007669"/>
    <property type="project" value="UniProtKB-KW"/>
</dbReference>
<dbReference type="AlphaFoldDB" id="A0A974NGH8"/>
<evidence type="ECO:0000313" key="1">
    <source>
        <dbReference type="EMBL" id="QQP86079.1"/>
    </source>
</evidence>
<dbReference type="EMBL" id="CP067393">
    <property type="protein sequence ID" value="QQP86079.1"/>
    <property type="molecule type" value="Genomic_DNA"/>
</dbReference>
<dbReference type="Gene3D" id="3.90.1150.30">
    <property type="match status" value="1"/>
</dbReference>
<protein>
    <submittedName>
        <fullName evidence="1">MmcQ/YjbR family DNA-binding protein</fullName>
    </submittedName>
</protein>
<reference evidence="1 2" key="1">
    <citation type="submission" date="2021-01" db="EMBL/GenBank/DDBJ databases">
        <title>Entomomonas sp. F2A isolated from a house cricket (Acheta domesticus).</title>
        <authorList>
            <person name="Spergser J."/>
            <person name="Busse H.-J."/>
        </authorList>
    </citation>
    <scope>NUCLEOTIDE SEQUENCE [LARGE SCALE GENOMIC DNA]</scope>
    <source>
        <strain evidence="1 2">F2A</strain>
    </source>
</reference>
<organism evidence="1 2">
    <name type="scientific">Entomomonas asaccharolytica</name>
    <dbReference type="NCBI Taxonomy" id="2785331"/>
    <lineage>
        <taxon>Bacteria</taxon>
        <taxon>Pseudomonadati</taxon>
        <taxon>Pseudomonadota</taxon>
        <taxon>Gammaproteobacteria</taxon>
        <taxon>Pseudomonadales</taxon>
        <taxon>Pseudomonadaceae</taxon>
        <taxon>Entomomonas</taxon>
    </lineage>
</organism>
<dbReference type="Proteomes" id="UP000595278">
    <property type="component" value="Chromosome"/>
</dbReference>
<dbReference type="KEGG" id="eaz:JHT90_02150"/>
<evidence type="ECO:0000313" key="2">
    <source>
        <dbReference type="Proteomes" id="UP000595278"/>
    </source>
</evidence>
<sequence length="119" mass="14037">MTKRNKIFKYAKEKYGSKLDYPWKKYPDYAVLRHTNTHKWYGLVINIQKKKLGLKGEDSIDIVNLKMPPELIGSLQQSKGFLPAYHMNKEHWITILLDGTVAMEEIYNLIDMSYKLTKK</sequence>